<evidence type="ECO:0000256" key="5">
    <source>
        <dbReference type="ARBA" id="ARBA00023070"/>
    </source>
</evidence>
<dbReference type="STRING" id="153721.MYP_4969"/>
<dbReference type="RefSeq" id="WP_045469776.1">
    <property type="nucleotide sequence ID" value="NZ_BBLT01000016.1"/>
</dbReference>
<dbReference type="PANTHER" id="PTHR10742">
    <property type="entry name" value="FLAVIN MONOAMINE OXIDASE"/>
    <property type="match status" value="1"/>
</dbReference>
<dbReference type="InterPro" id="IPR050281">
    <property type="entry name" value="Flavin_monoamine_oxidase"/>
</dbReference>
<evidence type="ECO:0000256" key="3">
    <source>
        <dbReference type="ARBA" id="ARBA00012535"/>
    </source>
</evidence>
<evidence type="ECO:0000259" key="7">
    <source>
        <dbReference type="Pfam" id="PF01593"/>
    </source>
</evidence>
<keyword evidence="9" id="KW-1185">Reference proteome</keyword>
<organism evidence="8 9">
    <name type="scientific">Sporocytophaga myxococcoides</name>
    <dbReference type="NCBI Taxonomy" id="153721"/>
    <lineage>
        <taxon>Bacteria</taxon>
        <taxon>Pseudomonadati</taxon>
        <taxon>Bacteroidota</taxon>
        <taxon>Cytophagia</taxon>
        <taxon>Cytophagales</taxon>
        <taxon>Cytophagaceae</taxon>
        <taxon>Sporocytophaga</taxon>
    </lineage>
</organism>
<dbReference type="EC" id="1.13.12.3" evidence="3"/>
<dbReference type="Proteomes" id="UP000030185">
    <property type="component" value="Unassembled WGS sequence"/>
</dbReference>
<name>A0A098LP12_9BACT</name>
<proteinExistence type="inferred from homology"/>
<dbReference type="GO" id="GO:0009851">
    <property type="term" value="P:auxin biosynthetic process"/>
    <property type="evidence" value="ECO:0007669"/>
    <property type="project" value="UniProtKB-KW"/>
</dbReference>
<dbReference type="SUPFAM" id="SSF51905">
    <property type="entry name" value="FAD/NAD(P)-binding domain"/>
    <property type="match status" value="1"/>
</dbReference>
<dbReference type="OrthoDB" id="56323at2"/>
<comment type="pathway">
    <text evidence="1">Plant hormone metabolism; auxin biosynthesis.</text>
</comment>
<feature type="domain" description="Amine oxidase" evidence="7">
    <location>
        <begin position="16"/>
        <end position="428"/>
    </location>
</feature>
<reference evidence="8 9" key="1">
    <citation type="submission" date="2014-09" db="EMBL/GenBank/DDBJ databases">
        <title>Sporocytophaga myxococcoides PG-01 genome sequencing.</title>
        <authorList>
            <person name="Liu L."/>
            <person name="Gao P.J."/>
            <person name="Chen G.J."/>
            <person name="Wang L.S."/>
        </authorList>
    </citation>
    <scope>NUCLEOTIDE SEQUENCE [LARGE SCALE GENOMIC DNA]</scope>
    <source>
        <strain evidence="8 9">PG-01</strain>
    </source>
</reference>
<dbReference type="InterPro" id="IPR002937">
    <property type="entry name" value="Amino_oxidase"/>
</dbReference>
<evidence type="ECO:0000256" key="2">
    <source>
        <dbReference type="ARBA" id="ARBA00005833"/>
    </source>
</evidence>
<dbReference type="InterPro" id="IPR036188">
    <property type="entry name" value="FAD/NAD-bd_sf"/>
</dbReference>
<evidence type="ECO:0000313" key="9">
    <source>
        <dbReference type="Proteomes" id="UP000030185"/>
    </source>
</evidence>
<protein>
    <recommendedName>
        <fullName evidence="4">Tryptophan 2-monooxygenase</fullName>
        <ecNumber evidence="3">1.13.12.3</ecNumber>
    </recommendedName>
</protein>
<keyword evidence="5" id="KW-0073">Auxin biosynthesis</keyword>
<dbReference type="eggNOG" id="COG1231">
    <property type="taxonomic scope" value="Bacteria"/>
</dbReference>
<sequence>MAIGKTRVIVIGAGATGIICARELSNRGFLVTVLEAKDYVGGRAHSIHPESFSHPIETGAEFIHGDLPITKSLVREAGLSIIKVEGQSWHRYNGKLSTSQYFIEEWDLLMEKLQALEQDISIGEFLKKEFSDSRFDALRRSVVSFVEGYDAASVSNASAFALREEWLNEDFDAQYRIEGGYSKLMNYIKTECDKNGVRFSFSEEVTNIQWDVNKVLVRTKAGKFYESEKVIITIPIGVLQSENTILFKPEIKDRFEAIHKLGYGSVVKFLIEFKEKFWETLDPLNDGIGLKKMGFFFSDASIPTWWTQYPTDSTLLTGWLAGPSAEANKHKREEARLTEAVKALAYIFGFSEDQIRSKIKAWRIINWTEDVYSKGAYTYPTVEAPQARKQLILPVKDVIYFAGEGLYEGPEGGTVEAAFRSGLKTASELKVES</sequence>
<dbReference type="AlphaFoldDB" id="A0A098LP12"/>
<evidence type="ECO:0000256" key="4">
    <source>
        <dbReference type="ARBA" id="ARBA00017871"/>
    </source>
</evidence>
<dbReference type="GO" id="GO:0050361">
    <property type="term" value="F:tryptophan 2-monooxygenase activity"/>
    <property type="evidence" value="ECO:0007669"/>
    <property type="project" value="UniProtKB-EC"/>
</dbReference>
<evidence type="ECO:0000256" key="6">
    <source>
        <dbReference type="ARBA" id="ARBA00047321"/>
    </source>
</evidence>
<evidence type="ECO:0000313" key="8">
    <source>
        <dbReference type="EMBL" id="GAL87738.1"/>
    </source>
</evidence>
<gene>
    <name evidence="8" type="ORF">MYP_4969</name>
</gene>
<evidence type="ECO:0000256" key="1">
    <source>
        <dbReference type="ARBA" id="ARBA00004814"/>
    </source>
</evidence>
<dbReference type="EMBL" id="BBLT01000016">
    <property type="protein sequence ID" value="GAL87738.1"/>
    <property type="molecule type" value="Genomic_DNA"/>
</dbReference>
<dbReference type="SUPFAM" id="SSF54373">
    <property type="entry name" value="FAD-linked reductases, C-terminal domain"/>
    <property type="match status" value="1"/>
</dbReference>
<comment type="catalytic activity">
    <reaction evidence="6">
        <text>L-tryptophan + O2 = indole-3-acetamide + CO2 + H2O</text>
        <dbReference type="Rhea" id="RHEA:16165"/>
        <dbReference type="ChEBI" id="CHEBI:15377"/>
        <dbReference type="ChEBI" id="CHEBI:15379"/>
        <dbReference type="ChEBI" id="CHEBI:16031"/>
        <dbReference type="ChEBI" id="CHEBI:16526"/>
        <dbReference type="ChEBI" id="CHEBI:57912"/>
        <dbReference type="EC" id="1.13.12.3"/>
    </reaction>
</comment>
<accession>A0A098LP12</accession>
<dbReference type="Gene3D" id="3.50.50.60">
    <property type="entry name" value="FAD/NAD(P)-binding domain"/>
    <property type="match status" value="1"/>
</dbReference>
<dbReference type="PANTHER" id="PTHR10742:SF410">
    <property type="entry name" value="LYSINE-SPECIFIC HISTONE DEMETHYLASE 2"/>
    <property type="match status" value="1"/>
</dbReference>
<comment type="caution">
    <text evidence="8">The sequence shown here is derived from an EMBL/GenBank/DDBJ whole genome shotgun (WGS) entry which is preliminary data.</text>
</comment>
<comment type="similarity">
    <text evidence="2">Belongs to the tryptophan 2-monooxygenase family.</text>
</comment>
<dbReference type="Pfam" id="PF01593">
    <property type="entry name" value="Amino_oxidase"/>
    <property type="match status" value="1"/>
</dbReference>